<dbReference type="SUPFAM" id="SSF49899">
    <property type="entry name" value="Concanavalin A-like lectins/glucanases"/>
    <property type="match status" value="1"/>
</dbReference>
<dbReference type="GO" id="GO:0005615">
    <property type="term" value="C:extracellular space"/>
    <property type="evidence" value="ECO:0007669"/>
    <property type="project" value="TreeGrafter"/>
</dbReference>
<reference evidence="4" key="3">
    <citation type="submission" date="2025-09" db="UniProtKB">
        <authorList>
            <consortium name="Ensembl"/>
        </authorList>
    </citation>
    <scope>IDENTIFICATION</scope>
</reference>
<dbReference type="SMART" id="SM00908">
    <property type="entry name" value="Gal-bind_lectin"/>
    <property type="match status" value="1"/>
</dbReference>
<dbReference type="GO" id="GO:0030246">
    <property type="term" value="F:carbohydrate binding"/>
    <property type="evidence" value="ECO:0007669"/>
    <property type="project" value="UniProtKB-UniRule"/>
</dbReference>
<dbReference type="SMART" id="SM00276">
    <property type="entry name" value="GLECT"/>
    <property type="match status" value="1"/>
</dbReference>
<accession>A0A665W0N1</accession>
<evidence type="ECO:0000313" key="5">
    <source>
        <dbReference type="Proteomes" id="UP000472264"/>
    </source>
</evidence>
<dbReference type="InterPro" id="IPR044156">
    <property type="entry name" value="Galectin-like"/>
</dbReference>
<dbReference type="AlphaFoldDB" id="A0A665W0N1"/>
<dbReference type="PROSITE" id="PS51304">
    <property type="entry name" value="GALECTIN"/>
    <property type="match status" value="1"/>
</dbReference>
<reference evidence="4" key="1">
    <citation type="submission" date="2021-04" db="EMBL/GenBank/DDBJ databases">
        <authorList>
            <consortium name="Wellcome Sanger Institute Data Sharing"/>
        </authorList>
    </citation>
    <scope>NUCLEOTIDE SEQUENCE [LARGE SCALE GENOMIC DNA]</scope>
</reference>
<gene>
    <name evidence="4" type="primary">lgals2b</name>
</gene>
<dbReference type="OMA" id="GSMMNFP"/>
<dbReference type="GO" id="GO:0043236">
    <property type="term" value="F:laminin binding"/>
    <property type="evidence" value="ECO:0007669"/>
    <property type="project" value="TreeGrafter"/>
</dbReference>
<name>A0A665W0N1_ECHNA</name>
<dbReference type="Gene3D" id="2.60.120.200">
    <property type="match status" value="1"/>
</dbReference>
<dbReference type="Ensembl" id="ENSENLT00000038356.1">
    <property type="protein sequence ID" value="ENSENLP00000037348.1"/>
    <property type="gene ID" value="ENSENLG00000016197.1"/>
</dbReference>
<dbReference type="InterPro" id="IPR013320">
    <property type="entry name" value="ConA-like_dom_sf"/>
</dbReference>
<dbReference type="CDD" id="cd00070">
    <property type="entry name" value="GLECT"/>
    <property type="match status" value="1"/>
</dbReference>
<evidence type="ECO:0000259" key="3">
    <source>
        <dbReference type="PROSITE" id="PS51304"/>
    </source>
</evidence>
<dbReference type="Pfam" id="PF00337">
    <property type="entry name" value="Gal-bind_lectin"/>
    <property type="match status" value="1"/>
</dbReference>
<proteinExistence type="predicted"/>
<sequence>SILSSLQKVKDMAFKEGQELKIRLKPKDDCNTFSINIGHDSENIALHFNPRFYSDNIVCNSMSGGSWGDEQRQEFLPFSRGEECKFYINFNMESFYIKLPDGSMMDFPNRLGDVKYKYFDVREDVKIIGIKIK</sequence>
<organism evidence="4 5">
    <name type="scientific">Echeneis naucrates</name>
    <name type="common">Live sharksucker</name>
    <dbReference type="NCBI Taxonomy" id="173247"/>
    <lineage>
        <taxon>Eukaryota</taxon>
        <taxon>Metazoa</taxon>
        <taxon>Chordata</taxon>
        <taxon>Craniata</taxon>
        <taxon>Vertebrata</taxon>
        <taxon>Euteleostomi</taxon>
        <taxon>Actinopterygii</taxon>
        <taxon>Neopterygii</taxon>
        <taxon>Teleostei</taxon>
        <taxon>Neoteleostei</taxon>
        <taxon>Acanthomorphata</taxon>
        <taxon>Carangaria</taxon>
        <taxon>Carangiformes</taxon>
        <taxon>Echeneidae</taxon>
        <taxon>Echeneis</taxon>
    </lineage>
</organism>
<dbReference type="PANTHER" id="PTHR11346">
    <property type="entry name" value="GALECTIN"/>
    <property type="match status" value="1"/>
</dbReference>
<dbReference type="InParanoid" id="A0A665W0N1"/>
<keyword evidence="5" id="KW-1185">Reference proteome</keyword>
<feature type="domain" description="Galectin" evidence="3">
    <location>
        <begin position="6"/>
        <end position="133"/>
    </location>
</feature>
<evidence type="ECO:0000256" key="2">
    <source>
        <dbReference type="RuleBase" id="RU102079"/>
    </source>
</evidence>
<dbReference type="GO" id="GO:0016936">
    <property type="term" value="F:galactoside binding"/>
    <property type="evidence" value="ECO:0007669"/>
    <property type="project" value="TreeGrafter"/>
</dbReference>
<reference evidence="4" key="2">
    <citation type="submission" date="2025-08" db="UniProtKB">
        <authorList>
            <consortium name="Ensembl"/>
        </authorList>
    </citation>
    <scope>IDENTIFICATION</scope>
</reference>
<evidence type="ECO:0000256" key="1">
    <source>
        <dbReference type="ARBA" id="ARBA00022734"/>
    </source>
</evidence>
<dbReference type="FunFam" id="2.60.120.200:FF:000021">
    <property type="entry name" value="Galectin"/>
    <property type="match status" value="1"/>
</dbReference>
<dbReference type="Proteomes" id="UP000472264">
    <property type="component" value="Chromosome 1"/>
</dbReference>
<evidence type="ECO:0000313" key="4">
    <source>
        <dbReference type="Ensembl" id="ENSENLP00000037348.1"/>
    </source>
</evidence>
<keyword evidence="1 2" id="KW-0430">Lectin</keyword>
<dbReference type="InterPro" id="IPR001079">
    <property type="entry name" value="Galectin_CRD"/>
</dbReference>
<dbReference type="PANTHER" id="PTHR11346:SF97">
    <property type="entry name" value="GALECTIN-1"/>
    <property type="match status" value="1"/>
</dbReference>
<protein>
    <recommendedName>
        <fullName evidence="2">Galectin</fullName>
    </recommendedName>
</protein>